<organism evidence="1 2">
    <name type="scientific">Solea senegalensis</name>
    <name type="common">Senegalese sole</name>
    <dbReference type="NCBI Taxonomy" id="28829"/>
    <lineage>
        <taxon>Eukaryota</taxon>
        <taxon>Metazoa</taxon>
        <taxon>Chordata</taxon>
        <taxon>Craniata</taxon>
        <taxon>Vertebrata</taxon>
        <taxon>Euteleostomi</taxon>
        <taxon>Actinopterygii</taxon>
        <taxon>Neopterygii</taxon>
        <taxon>Teleostei</taxon>
        <taxon>Neoteleostei</taxon>
        <taxon>Acanthomorphata</taxon>
        <taxon>Carangaria</taxon>
        <taxon>Pleuronectiformes</taxon>
        <taxon>Pleuronectoidei</taxon>
        <taxon>Soleidae</taxon>
        <taxon>Solea</taxon>
    </lineage>
</organism>
<feature type="non-terminal residue" evidence="1">
    <location>
        <position position="100"/>
    </location>
</feature>
<evidence type="ECO:0000313" key="2">
    <source>
        <dbReference type="Proteomes" id="UP000693946"/>
    </source>
</evidence>
<reference evidence="1 2" key="1">
    <citation type="journal article" date="2021" name="Sci. Rep.">
        <title>Chromosome anchoring in Senegalese sole (Solea senegalensis) reveals sex-associated markers and genome rearrangements in flatfish.</title>
        <authorList>
            <person name="Guerrero-Cozar I."/>
            <person name="Gomez-Garrido J."/>
            <person name="Berbel C."/>
            <person name="Martinez-Blanch J.F."/>
            <person name="Alioto T."/>
            <person name="Claros M.G."/>
            <person name="Gagnaire P.A."/>
            <person name="Manchado M."/>
        </authorList>
    </citation>
    <scope>NUCLEOTIDE SEQUENCE [LARGE SCALE GENOMIC DNA]</scope>
    <source>
        <strain evidence="1">Sse05_10M</strain>
    </source>
</reference>
<name>A0AAV6SE15_SOLSE</name>
<gene>
    <name evidence="1" type="ORF">JOB18_044883</name>
</gene>
<dbReference type="Proteomes" id="UP000693946">
    <property type="component" value="Linkage Group LG14"/>
</dbReference>
<keyword evidence="2" id="KW-1185">Reference proteome</keyword>
<evidence type="ECO:0008006" key="3">
    <source>
        <dbReference type="Google" id="ProtNLM"/>
    </source>
</evidence>
<proteinExistence type="predicted"/>
<evidence type="ECO:0000313" key="1">
    <source>
        <dbReference type="EMBL" id="KAG7514877.1"/>
    </source>
</evidence>
<dbReference type="EMBL" id="JAGKHQ010000006">
    <property type="protein sequence ID" value="KAG7514877.1"/>
    <property type="molecule type" value="Genomic_DNA"/>
</dbReference>
<comment type="caution">
    <text evidence="1">The sequence shown here is derived from an EMBL/GenBank/DDBJ whole genome shotgun (WGS) entry which is preliminary data.</text>
</comment>
<protein>
    <recommendedName>
        <fullName evidence="3">Secreted protein</fullName>
    </recommendedName>
</protein>
<accession>A0AAV6SE15</accession>
<dbReference type="AlphaFoldDB" id="A0AAV6SE15"/>
<sequence length="100" mass="11222">MPSNLLPVKPVCFRAQSVSCVRLLICWISTDKCTGGSRARIVEAALVSCCISFDHITVLKHTECLTGECARLEQKDLHMSSLCWFNENKDDVSYLQTSIR</sequence>